<dbReference type="RefSeq" id="WP_350346949.1">
    <property type="nucleotide sequence ID" value="NZ_CP158374.1"/>
</dbReference>
<feature type="compositionally biased region" description="Low complexity" evidence="1">
    <location>
        <begin position="10"/>
        <end position="20"/>
    </location>
</feature>
<evidence type="ECO:0000313" key="2">
    <source>
        <dbReference type="EMBL" id="XBX80923.1"/>
    </source>
</evidence>
<dbReference type="EMBL" id="CP158374">
    <property type="protein sequence ID" value="XBX80923.1"/>
    <property type="molecule type" value="Genomic_DNA"/>
</dbReference>
<gene>
    <name evidence="2" type="ORF">ABIQ69_09855</name>
</gene>
<protein>
    <submittedName>
        <fullName evidence="2">Uncharacterized protein</fullName>
    </submittedName>
</protein>
<name>A0AAU7W273_9MICO</name>
<organism evidence="2">
    <name type="scientific">Agromyces sp. G08B096</name>
    <dbReference type="NCBI Taxonomy" id="3156399"/>
    <lineage>
        <taxon>Bacteria</taxon>
        <taxon>Bacillati</taxon>
        <taxon>Actinomycetota</taxon>
        <taxon>Actinomycetes</taxon>
        <taxon>Micrococcales</taxon>
        <taxon>Microbacteriaceae</taxon>
        <taxon>Agromyces</taxon>
    </lineage>
</organism>
<dbReference type="AlphaFoldDB" id="A0AAU7W273"/>
<evidence type="ECO:0000256" key="1">
    <source>
        <dbReference type="SAM" id="MobiDB-lite"/>
    </source>
</evidence>
<reference evidence="2" key="1">
    <citation type="submission" date="2024-05" db="EMBL/GenBank/DDBJ databases">
        <authorList>
            <person name="Yu L."/>
        </authorList>
    </citation>
    <scope>NUCLEOTIDE SEQUENCE</scope>
    <source>
        <strain evidence="2">G08B096</strain>
    </source>
</reference>
<sequence>MDEASEAIGETDGAAGAPADAALDDAREAAEIERMPLAERAPRYQAVAERLREELEHSDPSRGDA</sequence>
<proteinExistence type="predicted"/>
<accession>A0AAU7W273</accession>
<feature type="region of interest" description="Disordered" evidence="1">
    <location>
        <begin position="1"/>
        <end position="20"/>
    </location>
</feature>